<evidence type="ECO:0000256" key="1">
    <source>
        <dbReference type="SAM" id="MobiDB-lite"/>
    </source>
</evidence>
<dbReference type="RefSeq" id="WP_009743764.1">
    <property type="nucleotide sequence ID" value="NZ_CP017298.1"/>
</dbReference>
<dbReference type="EMBL" id="CP017298">
    <property type="protein sequence ID" value="AOS47368.1"/>
    <property type="molecule type" value="Genomic_DNA"/>
</dbReference>
<sequence length="185" mass="20409">MSGDATDYLRDPVIYPHWMWVAGAAILLLVVGWVAYSLWSWWHSRERTVTDLQSISDARRSRYYEFIDQIAQRNASGELDERGTHLAIAGLMRALGTERSGRDLEVATVAEIRALVPTWPQLAEVLEACEEPSFVGDEQEGADQGRGERPDNPLLAAGWDMAPPPPPRRPSVDGILSLASQAVGA</sequence>
<evidence type="ECO:0000313" key="4">
    <source>
        <dbReference type="Proteomes" id="UP000095214"/>
    </source>
</evidence>
<evidence type="ECO:0000313" key="3">
    <source>
        <dbReference type="EMBL" id="AOS47368.1"/>
    </source>
</evidence>
<feature type="region of interest" description="Disordered" evidence="1">
    <location>
        <begin position="134"/>
        <end position="173"/>
    </location>
</feature>
<evidence type="ECO:0008006" key="5">
    <source>
        <dbReference type="Google" id="ProtNLM"/>
    </source>
</evidence>
<name>A0A1D8B2I4_9ACTO</name>
<keyword evidence="2" id="KW-0472">Membrane</keyword>
<organism evidence="3 4">
    <name type="scientific">Pauljensenia hongkongensis</name>
    <dbReference type="NCBI Taxonomy" id="178339"/>
    <lineage>
        <taxon>Bacteria</taxon>
        <taxon>Bacillati</taxon>
        <taxon>Actinomycetota</taxon>
        <taxon>Actinomycetes</taxon>
        <taxon>Actinomycetales</taxon>
        <taxon>Actinomycetaceae</taxon>
        <taxon>Pauljensenia</taxon>
    </lineage>
</organism>
<proteinExistence type="predicted"/>
<dbReference type="Proteomes" id="UP000095214">
    <property type="component" value="Chromosome"/>
</dbReference>
<keyword evidence="2" id="KW-0812">Transmembrane</keyword>
<reference evidence="3 4" key="1">
    <citation type="submission" date="2016-09" db="EMBL/GenBank/DDBJ databases">
        <title>Complete genome sequence of Actinomyces hongkongensis HKU8.</title>
        <authorList>
            <person name="Gao Y.-X."/>
            <person name="Zhou Y.-Y."/>
            <person name="Xie Y."/>
            <person name="Wang M."/>
            <person name="Wang S.-J."/>
            <person name="Shen S.-G."/>
        </authorList>
    </citation>
    <scope>NUCLEOTIDE SEQUENCE [LARGE SCALE GENOMIC DNA]</scope>
    <source>
        <strain evidence="3 4">HKU8</strain>
    </source>
</reference>
<protein>
    <recommendedName>
        <fullName evidence="5">Alpha-amylase</fullName>
    </recommendedName>
</protein>
<keyword evidence="2" id="KW-1133">Transmembrane helix</keyword>
<gene>
    <name evidence="3" type="ORF">BH719_05400</name>
</gene>
<feature type="transmembrane region" description="Helical" evidence="2">
    <location>
        <begin position="18"/>
        <end position="39"/>
    </location>
</feature>
<evidence type="ECO:0000256" key="2">
    <source>
        <dbReference type="SAM" id="Phobius"/>
    </source>
</evidence>
<keyword evidence="4" id="KW-1185">Reference proteome</keyword>
<dbReference type="KEGG" id="phon:BH719_05400"/>
<accession>A0A1D8B2I4</accession>
<dbReference type="OrthoDB" id="3251764at2"/>
<dbReference type="STRING" id="178339.BH719_05400"/>
<dbReference type="AlphaFoldDB" id="A0A1D8B2I4"/>